<reference evidence="1 2" key="1">
    <citation type="submission" date="2016-10" db="EMBL/GenBank/DDBJ databases">
        <authorList>
            <person name="de Groot N.N."/>
        </authorList>
    </citation>
    <scope>NUCLEOTIDE SEQUENCE [LARGE SCALE GENOMIC DNA]</scope>
    <source>
        <strain evidence="1 2">DSM 43941</strain>
    </source>
</reference>
<dbReference type="Proteomes" id="UP000198688">
    <property type="component" value="Chromosome I"/>
</dbReference>
<protein>
    <recommendedName>
        <fullName evidence="3">Lipoprotein</fullName>
    </recommendedName>
</protein>
<keyword evidence="2" id="KW-1185">Reference proteome</keyword>
<gene>
    <name evidence="1" type="ORF">SAMN04489716_1843</name>
</gene>
<evidence type="ECO:0000313" key="2">
    <source>
        <dbReference type="Proteomes" id="UP000198688"/>
    </source>
</evidence>
<name>A0A1H1VRF9_9ACTN</name>
<accession>A0A1H1VRF9</accession>
<sequence>MKRAAVLLLAGVAGLAACDEPEQKQIPAPATPVVTSTAAPVELKAGEVVLDFPADEADVKRCEIFRGRAALPADKTILIGVRNKDNGNPERYFGLVTDWEYPKDLATWTGPQWFGDKDSAAGQSFRVEILIIDLKLATKLNKETKVDGWHSRENPQGTTVAAHVDLNRVKGSGPADCS</sequence>
<dbReference type="EMBL" id="LT629758">
    <property type="protein sequence ID" value="SDS87021.1"/>
    <property type="molecule type" value="Genomic_DNA"/>
</dbReference>
<evidence type="ECO:0000313" key="1">
    <source>
        <dbReference type="EMBL" id="SDS87021.1"/>
    </source>
</evidence>
<dbReference type="STRING" id="113562.SAMN04489716_1843"/>
<evidence type="ECO:0008006" key="3">
    <source>
        <dbReference type="Google" id="ProtNLM"/>
    </source>
</evidence>
<dbReference type="OrthoDB" id="5181219at2"/>
<organism evidence="1 2">
    <name type="scientific">Actinoplanes derwentensis</name>
    <dbReference type="NCBI Taxonomy" id="113562"/>
    <lineage>
        <taxon>Bacteria</taxon>
        <taxon>Bacillati</taxon>
        <taxon>Actinomycetota</taxon>
        <taxon>Actinomycetes</taxon>
        <taxon>Micromonosporales</taxon>
        <taxon>Micromonosporaceae</taxon>
        <taxon>Actinoplanes</taxon>
    </lineage>
</organism>
<dbReference type="AlphaFoldDB" id="A0A1H1VRF9"/>
<proteinExistence type="predicted"/>
<dbReference type="PROSITE" id="PS51257">
    <property type="entry name" value="PROKAR_LIPOPROTEIN"/>
    <property type="match status" value="1"/>
</dbReference>
<dbReference type="RefSeq" id="WP_092543346.1">
    <property type="nucleotide sequence ID" value="NZ_BOMJ01000011.1"/>
</dbReference>